<evidence type="ECO:0000313" key="3">
    <source>
        <dbReference type="Proteomes" id="UP000024816"/>
    </source>
</evidence>
<dbReference type="eggNOG" id="COG2234">
    <property type="taxonomic scope" value="Bacteria"/>
</dbReference>
<sequence length="340" mass="37142">MRKQVWTIAAGLFAFLALALVWYLNTPKDPPQQTIALPQSDYVDAGELLHLTELLSNDALEGRLIGTPGNEAARGFLRKRFETLRLTKIGNSYEHPFTILPPPESDSDQPIQGVNLLGLVEGQNPGDGRMLVISAHYDHLGIVDGEIYNGADDNASGVASLIAVADWFSRHTPQHDILFALVDGEEEGQLGARALIRSGEVDLSRIALNLNFDMVSRSDKDELYASGTYHYPGLAPLVENVAANSRVTLLMGHDRPEQGPDDWTSLSDQAAFHDAGIPFIYFGVEDHSDYHKPTDDYDAIPMGFFVHSAETLVMAAIAADQSLDELDMTARPVEGSLSSE</sequence>
<name>A0A059FAU9_9PROT</name>
<dbReference type="OrthoDB" id="1521787at2"/>
<dbReference type="EMBL" id="ARYJ01000007">
    <property type="protein sequence ID" value="KCZ87740.1"/>
    <property type="molecule type" value="Genomic_DNA"/>
</dbReference>
<comment type="caution">
    <text evidence="2">The sequence shown here is derived from an EMBL/GenBank/DDBJ whole genome shotgun (WGS) entry which is preliminary data.</text>
</comment>
<keyword evidence="3" id="KW-1185">Reference proteome</keyword>
<dbReference type="AlphaFoldDB" id="A0A059FAU9"/>
<dbReference type="STRING" id="1280952.HJA_12089"/>
<dbReference type="RefSeq" id="WP_051597633.1">
    <property type="nucleotide sequence ID" value="NZ_ARYJ01000007.1"/>
</dbReference>
<reference evidence="2 3" key="1">
    <citation type="journal article" date="2014" name="Antonie Van Leeuwenhoek">
        <title>Hyphomonas beringensis sp. nov. and Hyphomonas chukchiensis sp. nov., isolated from surface seawater of the Bering Sea and Chukchi Sea.</title>
        <authorList>
            <person name="Li C."/>
            <person name="Lai Q."/>
            <person name="Li G."/>
            <person name="Dong C."/>
            <person name="Wang J."/>
            <person name="Liao Y."/>
            <person name="Shao Z."/>
        </authorList>
    </citation>
    <scope>NUCLEOTIDE SEQUENCE [LARGE SCALE GENOMIC DNA]</scope>
    <source>
        <strain evidence="2 3">VP2</strain>
    </source>
</reference>
<feature type="domain" description="Peptidase M28" evidence="1">
    <location>
        <begin position="115"/>
        <end position="314"/>
    </location>
</feature>
<dbReference type="PANTHER" id="PTHR12147">
    <property type="entry name" value="METALLOPEPTIDASE M28 FAMILY MEMBER"/>
    <property type="match status" value="1"/>
</dbReference>
<organism evidence="2 3">
    <name type="scientific">Hyphomonas jannaschiana VP2</name>
    <dbReference type="NCBI Taxonomy" id="1280952"/>
    <lineage>
        <taxon>Bacteria</taxon>
        <taxon>Pseudomonadati</taxon>
        <taxon>Pseudomonadota</taxon>
        <taxon>Alphaproteobacteria</taxon>
        <taxon>Hyphomonadales</taxon>
        <taxon>Hyphomonadaceae</taxon>
        <taxon>Hyphomonas</taxon>
    </lineage>
</organism>
<protein>
    <submittedName>
        <fullName evidence="2">M20/M25/M40 family peptidase</fullName>
    </submittedName>
</protein>
<dbReference type="GO" id="GO:0008235">
    <property type="term" value="F:metalloexopeptidase activity"/>
    <property type="evidence" value="ECO:0007669"/>
    <property type="project" value="InterPro"/>
</dbReference>
<accession>A0A059FAU9</accession>
<dbReference type="SUPFAM" id="SSF53187">
    <property type="entry name" value="Zn-dependent exopeptidases"/>
    <property type="match status" value="1"/>
</dbReference>
<dbReference type="Pfam" id="PF04389">
    <property type="entry name" value="Peptidase_M28"/>
    <property type="match status" value="1"/>
</dbReference>
<dbReference type="PANTHER" id="PTHR12147:SF26">
    <property type="entry name" value="PEPTIDASE M28 DOMAIN-CONTAINING PROTEIN"/>
    <property type="match status" value="1"/>
</dbReference>
<proteinExistence type="predicted"/>
<dbReference type="InterPro" id="IPR045175">
    <property type="entry name" value="M28_fam"/>
</dbReference>
<dbReference type="Gene3D" id="3.40.630.10">
    <property type="entry name" value="Zn peptidases"/>
    <property type="match status" value="1"/>
</dbReference>
<evidence type="ECO:0000313" key="2">
    <source>
        <dbReference type="EMBL" id="KCZ87740.1"/>
    </source>
</evidence>
<dbReference type="InterPro" id="IPR007484">
    <property type="entry name" value="Peptidase_M28"/>
</dbReference>
<dbReference type="GO" id="GO:0006508">
    <property type="term" value="P:proteolysis"/>
    <property type="evidence" value="ECO:0007669"/>
    <property type="project" value="InterPro"/>
</dbReference>
<gene>
    <name evidence="2" type="ORF">HJA_12089</name>
</gene>
<dbReference type="Proteomes" id="UP000024816">
    <property type="component" value="Unassembled WGS sequence"/>
</dbReference>
<evidence type="ECO:0000259" key="1">
    <source>
        <dbReference type="Pfam" id="PF04389"/>
    </source>
</evidence>
<dbReference type="PATRIC" id="fig|1280952.3.peg.2419"/>